<evidence type="ECO:0000313" key="2">
    <source>
        <dbReference type="Proteomes" id="UP000598997"/>
    </source>
</evidence>
<accession>A0A917DFM8</accession>
<dbReference type="Gene3D" id="3.90.380.10">
    <property type="entry name" value="Naphthalene 1,2-dioxygenase Alpha Subunit, Chain A, domain 1"/>
    <property type="match status" value="1"/>
</dbReference>
<name>A0A917DFM8_9SPHN</name>
<dbReference type="EMBL" id="BMIO01000001">
    <property type="protein sequence ID" value="GGD34338.1"/>
    <property type="molecule type" value="Genomic_DNA"/>
</dbReference>
<proteinExistence type="predicted"/>
<dbReference type="SUPFAM" id="SSF55961">
    <property type="entry name" value="Bet v1-like"/>
    <property type="match status" value="1"/>
</dbReference>
<protein>
    <submittedName>
        <fullName evidence="1">Uncharacterized protein</fullName>
    </submittedName>
</protein>
<gene>
    <name evidence="1" type="ORF">GCM10010989_05630</name>
</gene>
<reference evidence="1 2" key="1">
    <citation type="journal article" date="2014" name="Int. J. Syst. Evol. Microbiol.">
        <title>Complete genome sequence of Corynebacterium casei LMG S-19264T (=DSM 44701T), isolated from a smear-ripened cheese.</title>
        <authorList>
            <consortium name="US DOE Joint Genome Institute (JGI-PGF)"/>
            <person name="Walter F."/>
            <person name="Albersmeier A."/>
            <person name="Kalinowski J."/>
            <person name="Ruckert C."/>
        </authorList>
    </citation>
    <scope>NUCLEOTIDE SEQUENCE [LARGE SCALE GENOMIC DNA]</scope>
    <source>
        <strain evidence="1 2">CGMCC 1.15358</strain>
    </source>
</reference>
<comment type="caution">
    <text evidence="1">The sequence shown here is derived from an EMBL/GenBank/DDBJ whole genome shotgun (WGS) entry which is preliminary data.</text>
</comment>
<dbReference type="AlphaFoldDB" id="A0A917DFM8"/>
<sequence length="53" mass="5870">MLGEVFDQDMENLPGVQEGLHASKTGEVNLANYQEIRIRQFQDTLGKCVCGAD</sequence>
<evidence type="ECO:0000313" key="1">
    <source>
        <dbReference type="EMBL" id="GGD34338.1"/>
    </source>
</evidence>
<dbReference type="Proteomes" id="UP000598997">
    <property type="component" value="Unassembled WGS sequence"/>
</dbReference>
<organism evidence="1 2">
    <name type="scientific">Croceicoccus pelagius</name>
    <dbReference type="NCBI Taxonomy" id="1703341"/>
    <lineage>
        <taxon>Bacteria</taxon>
        <taxon>Pseudomonadati</taxon>
        <taxon>Pseudomonadota</taxon>
        <taxon>Alphaproteobacteria</taxon>
        <taxon>Sphingomonadales</taxon>
        <taxon>Erythrobacteraceae</taxon>
        <taxon>Croceicoccus</taxon>
    </lineage>
</organism>
<keyword evidence="2" id="KW-1185">Reference proteome</keyword>